<evidence type="ECO:0000256" key="1">
    <source>
        <dbReference type="SAM" id="MobiDB-lite"/>
    </source>
</evidence>
<protein>
    <submittedName>
        <fullName evidence="2">Uncharacterized protein</fullName>
    </submittedName>
</protein>
<organism evidence="2">
    <name type="scientific">Lygus hesperus</name>
    <name type="common">Western plant bug</name>
    <dbReference type="NCBI Taxonomy" id="30085"/>
    <lineage>
        <taxon>Eukaryota</taxon>
        <taxon>Metazoa</taxon>
        <taxon>Ecdysozoa</taxon>
        <taxon>Arthropoda</taxon>
        <taxon>Hexapoda</taxon>
        <taxon>Insecta</taxon>
        <taxon>Pterygota</taxon>
        <taxon>Neoptera</taxon>
        <taxon>Paraneoptera</taxon>
        <taxon>Hemiptera</taxon>
        <taxon>Heteroptera</taxon>
        <taxon>Panheteroptera</taxon>
        <taxon>Cimicomorpha</taxon>
        <taxon>Miridae</taxon>
        <taxon>Mirini</taxon>
        <taxon>Lygus</taxon>
    </lineage>
</organism>
<reference evidence="2" key="2">
    <citation type="submission" date="2014-07" db="EMBL/GenBank/DDBJ databases">
        <authorList>
            <person name="Hull J."/>
        </authorList>
    </citation>
    <scope>NUCLEOTIDE SEQUENCE</scope>
</reference>
<evidence type="ECO:0000313" key="2">
    <source>
        <dbReference type="EMBL" id="JAG05130.1"/>
    </source>
</evidence>
<evidence type="ECO:0000313" key="3">
    <source>
        <dbReference type="EMBL" id="JAQ17784.1"/>
    </source>
</evidence>
<reference evidence="3" key="3">
    <citation type="journal article" date="2016" name="Gigascience">
        <title>De novo construction of an expanded transcriptome assembly for the western tarnished plant bug, Lygus hesperus.</title>
        <authorList>
            <person name="Tassone E.E."/>
            <person name="Geib S.M."/>
            <person name="Hall B."/>
            <person name="Fabrick J.A."/>
            <person name="Brent C.S."/>
            <person name="Hull J.J."/>
        </authorList>
    </citation>
    <scope>NUCLEOTIDE SEQUENCE</scope>
</reference>
<dbReference type="EMBL" id="GDHC01000845">
    <property type="protein sequence ID" value="JAQ17784.1"/>
    <property type="molecule type" value="Transcribed_RNA"/>
</dbReference>
<reference evidence="2" key="1">
    <citation type="journal article" date="2014" name="PLoS ONE">
        <title>Transcriptome-Based Identification of ABC Transporters in the Western Tarnished Plant Bug Lygus hesperus.</title>
        <authorList>
            <person name="Hull J.J."/>
            <person name="Chaney K."/>
            <person name="Geib S.M."/>
            <person name="Fabrick J.A."/>
            <person name="Brent C.S."/>
            <person name="Walsh D."/>
            <person name="Lavine L.C."/>
        </authorList>
    </citation>
    <scope>NUCLEOTIDE SEQUENCE</scope>
</reference>
<feature type="region of interest" description="Disordered" evidence="1">
    <location>
        <begin position="231"/>
        <end position="262"/>
    </location>
</feature>
<dbReference type="EMBL" id="GBHO01038474">
    <property type="protein sequence ID" value="JAG05130.1"/>
    <property type="molecule type" value="Transcribed_RNA"/>
</dbReference>
<feature type="compositionally biased region" description="Polar residues" evidence="1">
    <location>
        <begin position="231"/>
        <end position="248"/>
    </location>
</feature>
<accession>A0A0A9WJX0</accession>
<gene>
    <name evidence="2" type="ORF">CM83_6436</name>
    <name evidence="3" type="ORF">g.1873</name>
</gene>
<name>A0A0A9WJX0_LYGHE</name>
<sequence>MLSSKNTFAVFMTDGNVVVVENRNASATQFSATLFAMKANVRLPGVRFSRTVDFAFVLFAETKRIRMFQFNLSHEGAGHSATMAALGAITNPTAKNVSASPPLPVTADATVAMTKNSMNSGSNNKIADPAILSAAAAKPLTLNTATDMSTSTINFAKAASNSPVKTRIASPSGLNTGEKPASAITGLIQQLERGNLKPFPSTNTLSPTNAAKAATTGVAANTKSITSKLMNSGNSAITSTDNNCTNVSKRAEGPSPSSLTKLMKNVTVPTSLPLSETRTQNELEKYKS</sequence>
<proteinExistence type="predicted"/>
<dbReference type="AlphaFoldDB" id="A0A0A9WJX0"/>